<feature type="domain" description="YozE SAM-like" evidence="2">
    <location>
        <begin position="13"/>
        <end position="78"/>
    </location>
</feature>
<name>A0ABW3LEN0_9BACL</name>
<evidence type="ECO:0000313" key="3">
    <source>
        <dbReference type="EMBL" id="MFD1033024.1"/>
    </source>
</evidence>
<gene>
    <name evidence="3" type="ORF">ACFQ1X_16465</name>
</gene>
<reference evidence="4" key="1">
    <citation type="journal article" date="2019" name="Int. J. Syst. Evol. Microbiol.">
        <title>The Global Catalogue of Microorganisms (GCM) 10K type strain sequencing project: providing services to taxonomists for standard genome sequencing and annotation.</title>
        <authorList>
            <consortium name="The Broad Institute Genomics Platform"/>
            <consortium name="The Broad Institute Genome Sequencing Center for Infectious Disease"/>
            <person name="Wu L."/>
            <person name="Ma J."/>
        </authorList>
    </citation>
    <scope>NUCLEOTIDE SEQUENCE [LARGE SCALE GENOMIC DNA]</scope>
    <source>
        <strain evidence="4">CCUG 56756</strain>
    </source>
</reference>
<dbReference type="InterPro" id="IPR036806">
    <property type="entry name" value="YozE_SAM-like_sf"/>
</dbReference>
<dbReference type="HAMAP" id="MF_01538">
    <property type="entry name" value="UPF0346"/>
    <property type="match status" value="1"/>
</dbReference>
<protein>
    <recommendedName>
        <fullName evidence="1">UPF0346 protein ACFQ1X_16465</fullName>
    </recommendedName>
</protein>
<dbReference type="RefSeq" id="WP_379083423.1">
    <property type="nucleotide sequence ID" value="NZ_JBHTKI010000051.1"/>
</dbReference>
<dbReference type="Proteomes" id="UP001597109">
    <property type="component" value="Unassembled WGS sequence"/>
</dbReference>
<comment type="similarity">
    <text evidence="1">Belongs to the UPF0346 family.</text>
</comment>
<comment type="caution">
    <text evidence="3">The sequence shown here is derived from an EMBL/GenBank/DDBJ whole genome shotgun (WGS) entry which is preliminary data.</text>
</comment>
<dbReference type="EMBL" id="JBHTKI010000051">
    <property type="protein sequence ID" value="MFD1033024.1"/>
    <property type="molecule type" value="Genomic_DNA"/>
</dbReference>
<dbReference type="SUPFAM" id="SSF140652">
    <property type="entry name" value="YozE-like"/>
    <property type="match status" value="1"/>
</dbReference>
<dbReference type="Gene3D" id="1.10.150.260">
    <property type="entry name" value="YozE SAM-like"/>
    <property type="match status" value="1"/>
</dbReference>
<evidence type="ECO:0000256" key="1">
    <source>
        <dbReference type="HAMAP-Rule" id="MF_01538"/>
    </source>
</evidence>
<dbReference type="NCBIfam" id="NF010193">
    <property type="entry name" value="PRK13672.1"/>
    <property type="match status" value="1"/>
</dbReference>
<evidence type="ECO:0000259" key="2">
    <source>
        <dbReference type="Pfam" id="PF06855"/>
    </source>
</evidence>
<evidence type="ECO:0000313" key="4">
    <source>
        <dbReference type="Proteomes" id="UP001597109"/>
    </source>
</evidence>
<dbReference type="InterPro" id="IPR010673">
    <property type="entry name" value="UPF0346"/>
</dbReference>
<accession>A0ABW3LEN0</accession>
<dbReference type="InterPro" id="IPR023089">
    <property type="entry name" value="YozE_SAM-like"/>
</dbReference>
<organism evidence="3 4">
    <name type="scientific">Metaplanococcus flavidus</name>
    <dbReference type="NCBI Taxonomy" id="569883"/>
    <lineage>
        <taxon>Bacteria</taxon>
        <taxon>Bacillati</taxon>
        <taxon>Bacillota</taxon>
        <taxon>Bacilli</taxon>
        <taxon>Bacillales</taxon>
        <taxon>Caryophanaceae</taxon>
        <taxon>Metaplanococcus</taxon>
    </lineage>
</organism>
<keyword evidence="4" id="KW-1185">Reference proteome</keyword>
<proteinExistence type="inferred from homology"/>
<dbReference type="Pfam" id="PF06855">
    <property type="entry name" value="YozE_SAM_like"/>
    <property type="match status" value="1"/>
</dbReference>
<sequence>MTERVDAIVMERSFYHFALTYRGKTNADDFSRFADAMFLDHAFPKATKDFEKISRYLEERAHPIMKASIFDEMWIEYTSQ</sequence>